<organism evidence="1 2">
    <name type="scientific">Sphaerobolus stellatus (strain SS14)</name>
    <dbReference type="NCBI Taxonomy" id="990650"/>
    <lineage>
        <taxon>Eukaryota</taxon>
        <taxon>Fungi</taxon>
        <taxon>Dikarya</taxon>
        <taxon>Basidiomycota</taxon>
        <taxon>Agaricomycotina</taxon>
        <taxon>Agaricomycetes</taxon>
        <taxon>Phallomycetidae</taxon>
        <taxon>Geastrales</taxon>
        <taxon>Sphaerobolaceae</taxon>
        <taxon>Sphaerobolus</taxon>
    </lineage>
</organism>
<dbReference type="OrthoDB" id="3267748at2759"/>
<name>A0A0C9USJ1_SPHS4</name>
<dbReference type="EMBL" id="KN837166">
    <property type="protein sequence ID" value="KIJ37784.1"/>
    <property type="molecule type" value="Genomic_DNA"/>
</dbReference>
<dbReference type="Proteomes" id="UP000054279">
    <property type="component" value="Unassembled WGS sequence"/>
</dbReference>
<protein>
    <recommendedName>
        <fullName evidence="3">Retrotransposon gag domain-containing protein</fullName>
    </recommendedName>
</protein>
<proteinExistence type="predicted"/>
<gene>
    <name evidence="1" type="ORF">M422DRAFT_177549</name>
</gene>
<evidence type="ECO:0000313" key="2">
    <source>
        <dbReference type="Proteomes" id="UP000054279"/>
    </source>
</evidence>
<evidence type="ECO:0000313" key="1">
    <source>
        <dbReference type="EMBL" id="KIJ37784.1"/>
    </source>
</evidence>
<sequence>MSHVARVTSKYSLRTFYQGLFEYCFSLNFRRKLRDRLLAMRQGNRSVRDFKRELERLGTWLSDVIDKDMAFQFWKGIHSYLHVELAGEDMDHKNSSLEELAKYATRFEN</sequence>
<dbReference type="HOGENOM" id="CLU_108608_1_0_1"/>
<accession>A0A0C9USJ1</accession>
<reference evidence="1 2" key="1">
    <citation type="submission" date="2014-06" db="EMBL/GenBank/DDBJ databases">
        <title>Evolutionary Origins and Diversification of the Mycorrhizal Mutualists.</title>
        <authorList>
            <consortium name="DOE Joint Genome Institute"/>
            <consortium name="Mycorrhizal Genomics Consortium"/>
            <person name="Kohler A."/>
            <person name="Kuo A."/>
            <person name="Nagy L.G."/>
            <person name="Floudas D."/>
            <person name="Copeland A."/>
            <person name="Barry K.W."/>
            <person name="Cichocki N."/>
            <person name="Veneault-Fourrey C."/>
            <person name="LaButti K."/>
            <person name="Lindquist E.A."/>
            <person name="Lipzen A."/>
            <person name="Lundell T."/>
            <person name="Morin E."/>
            <person name="Murat C."/>
            <person name="Riley R."/>
            <person name="Ohm R."/>
            <person name="Sun H."/>
            <person name="Tunlid A."/>
            <person name="Henrissat B."/>
            <person name="Grigoriev I.V."/>
            <person name="Hibbett D.S."/>
            <person name="Martin F."/>
        </authorList>
    </citation>
    <scope>NUCLEOTIDE SEQUENCE [LARGE SCALE GENOMIC DNA]</scope>
    <source>
        <strain evidence="1 2">SS14</strain>
    </source>
</reference>
<keyword evidence="2" id="KW-1185">Reference proteome</keyword>
<dbReference type="AlphaFoldDB" id="A0A0C9USJ1"/>
<evidence type="ECO:0008006" key="3">
    <source>
        <dbReference type="Google" id="ProtNLM"/>
    </source>
</evidence>